<proteinExistence type="predicted"/>
<feature type="signal peptide" evidence="1">
    <location>
        <begin position="1"/>
        <end position="19"/>
    </location>
</feature>
<organism evidence="2 3">
    <name type="scientific">Chryseobacterium vrystaatense</name>
    <dbReference type="NCBI Taxonomy" id="307480"/>
    <lineage>
        <taxon>Bacteria</taxon>
        <taxon>Pseudomonadati</taxon>
        <taxon>Bacteroidota</taxon>
        <taxon>Flavobacteriia</taxon>
        <taxon>Flavobacteriales</taxon>
        <taxon>Weeksellaceae</taxon>
        <taxon>Chryseobacterium group</taxon>
        <taxon>Chryseobacterium</taxon>
    </lineage>
</organism>
<dbReference type="EMBL" id="FQVE01000005">
    <property type="protein sequence ID" value="SHG27146.1"/>
    <property type="molecule type" value="Genomic_DNA"/>
</dbReference>
<name>A0A1M5IFY6_9FLAO</name>
<evidence type="ECO:0008006" key="4">
    <source>
        <dbReference type="Google" id="ProtNLM"/>
    </source>
</evidence>
<evidence type="ECO:0000313" key="2">
    <source>
        <dbReference type="EMBL" id="SHG27146.1"/>
    </source>
</evidence>
<gene>
    <name evidence="2" type="ORF">SAMN02787073_3855</name>
</gene>
<evidence type="ECO:0000256" key="1">
    <source>
        <dbReference type="SAM" id="SignalP"/>
    </source>
</evidence>
<keyword evidence="1" id="KW-0732">Signal</keyword>
<accession>A0A1M5IFY6</accession>
<reference evidence="3" key="1">
    <citation type="submission" date="2016-11" db="EMBL/GenBank/DDBJ databases">
        <authorList>
            <person name="Varghese N."/>
            <person name="Submissions S."/>
        </authorList>
    </citation>
    <scope>NUCLEOTIDE SEQUENCE [LARGE SCALE GENOMIC DNA]</scope>
    <source>
        <strain evidence="3">YR203</strain>
    </source>
</reference>
<dbReference type="Proteomes" id="UP000184108">
    <property type="component" value="Unassembled WGS sequence"/>
</dbReference>
<dbReference type="SUPFAM" id="SSF82185">
    <property type="entry name" value="Histone H3 K4-specific methyltransferase SET7/9 N-terminal domain"/>
    <property type="match status" value="1"/>
</dbReference>
<protein>
    <recommendedName>
        <fullName evidence="4">Antitoxin component YwqK of the YwqJK toxin-antitoxin module</fullName>
    </recommendedName>
</protein>
<evidence type="ECO:0000313" key="3">
    <source>
        <dbReference type="Proteomes" id="UP000184108"/>
    </source>
</evidence>
<sequence length="446" mass="52666">MKKRYLLFFLFYFSAYFSAQTKTVYFDKNWKETGKSNAFYYRPFPLPKYGSLELLRDYYIQGNVIQMQGYIAQQDTNNYIGEVFWYDQKGRNTSSSSYLNKTKQKKLTYYFDDGTTWKTVEYGDSLKSGKTIEYKTDGSILGEAIYKNGYLESGTVGNTSSNDDPYRYNIKTKSQERISLPKREAKNTEYKRIYYWKKNLKTAAEFTYRNDKLILEKNFDEKGNLIQQLDSTSYFYPEEQDELKNGKIFHYDTQRSGIAEAPSYIEYKSFPFSEVSMENVSHILLYRGTVHFLEKHPTDPLYRETEYKFFNDKKEKLVRLRRDFQNESAWKSLNLYQDSETTLIPVSDIEALSKEIVFQKFSKKKWTNIYLKNKAISEQLYCSSPDFMGKTIHYKSSGKTETHQEESALIYISPFPGKYMILRENGGFFIPKKSGDLVQIPNYVQE</sequence>
<feature type="chain" id="PRO_5012070248" description="Antitoxin component YwqK of the YwqJK toxin-antitoxin module" evidence="1">
    <location>
        <begin position="20"/>
        <end position="446"/>
    </location>
</feature>
<dbReference type="AlphaFoldDB" id="A0A1M5IFY6"/>
<dbReference type="RefSeq" id="WP_073174969.1">
    <property type="nucleotide sequence ID" value="NZ_FQVE01000005.1"/>
</dbReference>